<evidence type="ECO:0000256" key="1">
    <source>
        <dbReference type="ARBA" id="ARBA00022801"/>
    </source>
</evidence>
<dbReference type="HOGENOM" id="CLU_000445_51_1_3"/>
<dbReference type="RefSeq" id="WP_013325396.1">
    <property type="nucleotide sequence ID" value="NC_014501.1"/>
</dbReference>
<keyword evidence="7" id="KW-1185">Reference proteome</keyword>
<accession>E0U9A0</accession>
<gene>
    <name evidence="6" type="ordered locus">Cyan7822_5484</name>
</gene>
<dbReference type="AlphaFoldDB" id="E0U9A0"/>
<dbReference type="EC" id="3.1.1.61" evidence="2"/>
<dbReference type="GO" id="GO:0008984">
    <property type="term" value="F:protein-glutamate methylesterase activity"/>
    <property type="evidence" value="ECO:0007669"/>
    <property type="project" value="UniProtKB-EC"/>
</dbReference>
<sequence length="336" mass="36174">MLARIIVIGASAGGVEALRELVSHLPSDLPAAVFVVLHISPNNGSVLPSILSRAGSLKAIHPQPGEVIAPGRIYVAPPNHHLIVKSGIIELSNGPKENNHRPAIDVLFRTAARAYDSLVIGVVLSGLLDDGTAGLLAIKQRGGIAIVQDPHEALYSAMPRSAIENVEVDYILPVSEIAATLKQLVNEPVERRQETPLSSDLEMESDMAELEPAAMQNDERPGTPSAFACPDCGGVLWELNDSNLIRFRCRTGHAFSVESLLAQQSEALEEALWTALRALEETAALRERMFQRASQSGHRGIAEIYKEQAHTAKQQALIIRQALLNGLNGKDQSAEA</sequence>
<feature type="active site" evidence="4">
    <location>
        <position position="38"/>
    </location>
</feature>
<feature type="active site" evidence="4">
    <location>
        <position position="11"/>
    </location>
</feature>
<dbReference type="CDD" id="cd16433">
    <property type="entry name" value="CheB"/>
    <property type="match status" value="1"/>
</dbReference>
<protein>
    <recommendedName>
        <fullName evidence="2">protein-glutamate methylesterase</fullName>
        <ecNumber evidence="2">3.1.1.61</ecNumber>
    </recommendedName>
</protein>
<dbReference type="EMBL" id="CP002198">
    <property type="protein sequence ID" value="ADN17358.1"/>
    <property type="molecule type" value="Genomic_DNA"/>
</dbReference>
<evidence type="ECO:0000313" key="7">
    <source>
        <dbReference type="Proteomes" id="UP000008206"/>
    </source>
</evidence>
<keyword evidence="4" id="KW-0145">Chemotaxis</keyword>
<dbReference type="PROSITE" id="PS50122">
    <property type="entry name" value="CHEB"/>
    <property type="match status" value="1"/>
</dbReference>
<dbReference type="Proteomes" id="UP000008206">
    <property type="component" value="Chromosome"/>
</dbReference>
<dbReference type="PANTHER" id="PTHR42872">
    <property type="entry name" value="PROTEIN-GLUTAMATE METHYLESTERASE/PROTEIN-GLUTAMINE GLUTAMINASE"/>
    <property type="match status" value="1"/>
</dbReference>
<dbReference type="OrthoDB" id="9793421at2"/>
<dbReference type="GO" id="GO:0000156">
    <property type="term" value="F:phosphorelay response regulator activity"/>
    <property type="evidence" value="ECO:0007669"/>
    <property type="project" value="InterPro"/>
</dbReference>
<dbReference type="Pfam" id="PF01339">
    <property type="entry name" value="CheB_methylest"/>
    <property type="match status" value="1"/>
</dbReference>
<dbReference type="PIRSF" id="PIRSF036461">
    <property type="entry name" value="Chmtx_methlestr"/>
    <property type="match status" value="1"/>
</dbReference>
<evidence type="ECO:0000259" key="5">
    <source>
        <dbReference type="PROSITE" id="PS50122"/>
    </source>
</evidence>
<dbReference type="eggNOG" id="COG2201">
    <property type="taxonomic scope" value="Bacteria"/>
</dbReference>
<dbReference type="STRING" id="497965.Cyan7822_5484"/>
<dbReference type="PANTHER" id="PTHR42872:SF6">
    <property type="entry name" value="PROTEIN-GLUTAMATE METHYLESTERASE_PROTEIN-GLUTAMINE GLUTAMINASE"/>
    <property type="match status" value="1"/>
</dbReference>
<dbReference type="SUPFAM" id="SSF52738">
    <property type="entry name" value="Methylesterase CheB, C-terminal domain"/>
    <property type="match status" value="1"/>
</dbReference>
<comment type="catalytic activity">
    <reaction evidence="3">
        <text>[protein]-L-glutamate 5-O-methyl ester + H2O = L-glutamyl-[protein] + methanol + H(+)</text>
        <dbReference type="Rhea" id="RHEA:23236"/>
        <dbReference type="Rhea" id="RHEA-COMP:10208"/>
        <dbReference type="Rhea" id="RHEA-COMP:10311"/>
        <dbReference type="ChEBI" id="CHEBI:15377"/>
        <dbReference type="ChEBI" id="CHEBI:15378"/>
        <dbReference type="ChEBI" id="CHEBI:17790"/>
        <dbReference type="ChEBI" id="CHEBI:29973"/>
        <dbReference type="ChEBI" id="CHEBI:82795"/>
        <dbReference type="EC" id="3.1.1.61"/>
    </reaction>
</comment>
<feature type="active site" evidence="4">
    <location>
        <position position="130"/>
    </location>
</feature>
<dbReference type="GO" id="GO:0006935">
    <property type="term" value="P:chemotaxis"/>
    <property type="evidence" value="ECO:0007669"/>
    <property type="project" value="UniProtKB-UniRule"/>
</dbReference>
<feature type="domain" description="CheB-type methylesterase" evidence="5">
    <location>
        <begin position="1"/>
        <end position="188"/>
    </location>
</feature>
<dbReference type="InterPro" id="IPR011247">
    <property type="entry name" value="Chemotax_prot-Glu_Me-esterase"/>
</dbReference>
<dbReference type="GO" id="GO:0005737">
    <property type="term" value="C:cytoplasm"/>
    <property type="evidence" value="ECO:0007669"/>
    <property type="project" value="InterPro"/>
</dbReference>
<reference evidence="7" key="1">
    <citation type="journal article" date="2011" name="MBio">
        <title>Novel metabolic attributes of the genus Cyanothece, comprising a group of unicellular nitrogen-fixing Cyanobacteria.</title>
        <authorList>
            <person name="Bandyopadhyay A."/>
            <person name="Elvitigala T."/>
            <person name="Welsh E."/>
            <person name="Stockel J."/>
            <person name="Liberton M."/>
            <person name="Min H."/>
            <person name="Sherman L.A."/>
            <person name="Pakrasi H.B."/>
        </authorList>
    </citation>
    <scope>NUCLEOTIDE SEQUENCE [LARGE SCALE GENOMIC DNA]</scope>
    <source>
        <strain evidence="7">PCC 7822</strain>
    </source>
</reference>
<dbReference type="Gene3D" id="3.40.50.180">
    <property type="entry name" value="Methylesterase CheB, C-terminal domain"/>
    <property type="match status" value="1"/>
</dbReference>
<dbReference type="InterPro" id="IPR000673">
    <property type="entry name" value="Sig_transdc_resp-reg_Me-estase"/>
</dbReference>
<evidence type="ECO:0000256" key="2">
    <source>
        <dbReference type="ARBA" id="ARBA00039140"/>
    </source>
</evidence>
<evidence type="ECO:0000256" key="4">
    <source>
        <dbReference type="PROSITE-ProRule" id="PRU00050"/>
    </source>
</evidence>
<keyword evidence="1 4" id="KW-0378">Hydrolase</keyword>
<dbReference type="KEGG" id="cyj:Cyan7822_5484"/>
<proteinExistence type="predicted"/>
<evidence type="ECO:0000313" key="6">
    <source>
        <dbReference type="EMBL" id="ADN17358.1"/>
    </source>
</evidence>
<organism evidence="6 7">
    <name type="scientific">Gloeothece verrucosa (strain PCC 7822)</name>
    <name type="common">Cyanothece sp. (strain PCC 7822)</name>
    <dbReference type="NCBI Taxonomy" id="497965"/>
    <lineage>
        <taxon>Bacteria</taxon>
        <taxon>Bacillati</taxon>
        <taxon>Cyanobacteriota</taxon>
        <taxon>Cyanophyceae</taxon>
        <taxon>Oscillatoriophycideae</taxon>
        <taxon>Chroococcales</taxon>
        <taxon>Aphanothecaceae</taxon>
        <taxon>Gloeothece</taxon>
        <taxon>Gloeothece verrucosa</taxon>
    </lineage>
</organism>
<name>E0U9A0_GLOV7</name>
<dbReference type="InterPro" id="IPR035909">
    <property type="entry name" value="CheB_C"/>
</dbReference>
<evidence type="ECO:0000256" key="3">
    <source>
        <dbReference type="ARBA" id="ARBA00048267"/>
    </source>
</evidence>